<dbReference type="InterPro" id="IPR035986">
    <property type="entry name" value="PKD_dom_sf"/>
</dbReference>
<comment type="similarity">
    <text evidence="1">Belongs to the glycosyl hydrolase 16 family.</text>
</comment>
<comment type="caution">
    <text evidence="4">The sequence shown here is derived from an EMBL/GenBank/DDBJ whole genome shotgun (WGS) entry which is preliminary data.</text>
</comment>
<evidence type="ECO:0000313" key="4">
    <source>
        <dbReference type="EMBL" id="MDR6846256.1"/>
    </source>
</evidence>
<dbReference type="PROSITE" id="PS51257">
    <property type="entry name" value="PROKAR_LIPOPROTEIN"/>
    <property type="match status" value="1"/>
</dbReference>
<feature type="chain" id="PRO_5045567013" evidence="2">
    <location>
        <begin position="28"/>
        <end position="354"/>
    </location>
</feature>
<keyword evidence="2" id="KW-0732">Signal</keyword>
<organism evidence="4 5">
    <name type="scientific">Flavobacterium granuli</name>
    <dbReference type="NCBI Taxonomy" id="280093"/>
    <lineage>
        <taxon>Bacteria</taxon>
        <taxon>Pseudomonadati</taxon>
        <taxon>Bacteroidota</taxon>
        <taxon>Flavobacteriia</taxon>
        <taxon>Flavobacteriales</taxon>
        <taxon>Flavobacteriaceae</taxon>
        <taxon>Flavobacterium</taxon>
    </lineage>
</organism>
<accession>A0ABU1S5F5</accession>
<keyword evidence="5" id="KW-1185">Reference proteome</keyword>
<dbReference type="Gene3D" id="2.60.40.10">
    <property type="entry name" value="Immunoglobulins"/>
    <property type="match status" value="1"/>
</dbReference>
<reference evidence="4 5" key="1">
    <citation type="submission" date="2023-07" db="EMBL/GenBank/DDBJ databases">
        <title>Sorghum-associated microbial communities from plants grown in Nebraska, USA.</title>
        <authorList>
            <person name="Schachtman D."/>
        </authorList>
    </citation>
    <scope>NUCLEOTIDE SEQUENCE [LARGE SCALE GENOMIC DNA]</scope>
    <source>
        <strain evidence="4 5">BE124</strain>
    </source>
</reference>
<dbReference type="SUPFAM" id="SSF49299">
    <property type="entry name" value="PKD domain"/>
    <property type="match status" value="1"/>
</dbReference>
<protein>
    <submittedName>
        <fullName evidence="4">Beta-glucanase (GH16 family)</fullName>
    </submittedName>
</protein>
<name>A0ABU1S5F5_9FLAO</name>
<evidence type="ECO:0000256" key="1">
    <source>
        <dbReference type="ARBA" id="ARBA00006865"/>
    </source>
</evidence>
<evidence type="ECO:0000259" key="3">
    <source>
        <dbReference type="PROSITE" id="PS51762"/>
    </source>
</evidence>
<dbReference type="PROSITE" id="PS51762">
    <property type="entry name" value="GH16_2"/>
    <property type="match status" value="1"/>
</dbReference>
<evidence type="ECO:0000256" key="2">
    <source>
        <dbReference type="SAM" id="SignalP"/>
    </source>
</evidence>
<sequence>MEIFKKIMALPMLLFLALLSCSSGESKDEPIVENTESKLVINAEVVGTTSQLPNGDGSGVVNFKINSNSGTSYKVIFGDGQTLETTTGVFTYTYTSSGTKTFDINVTAFNGLKYLNSTKSIVVFVASKQIWADEFDVDGAPNSEKWSYDLGAGGWGNNEPQYYTKRLENSVVKDGVLKIHTIKENYLGSTYTSARLQTSENFSLKYGKVVFRAKLPAQAGTWPALWMLGSNISTVGWPACGEIDVMEHVGNQLNKIFSTLHHPGHSGGNGDGLTKMISTATSEFHTYTVDWRAETIKFYIDDTLFYTFTNNASLPFNQNFFLIINCAIGGDFGGAIDPNFTSSTFEIDYVRVYN</sequence>
<dbReference type="SUPFAM" id="SSF49899">
    <property type="entry name" value="Concanavalin A-like lectins/glucanases"/>
    <property type="match status" value="1"/>
</dbReference>
<dbReference type="CDD" id="cd00146">
    <property type="entry name" value="PKD"/>
    <property type="match status" value="1"/>
</dbReference>
<dbReference type="Pfam" id="PF00722">
    <property type="entry name" value="Glyco_hydro_16"/>
    <property type="match status" value="1"/>
</dbReference>
<proteinExistence type="inferred from homology"/>
<feature type="signal peptide" evidence="2">
    <location>
        <begin position="1"/>
        <end position="27"/>
    </location>
</feature>
<dbReference type="RefSeq" id="WP_310008309.1">
    <property type="nucleotide sequence ID" value="NZ_JAVDTX010000007.1"/>
</dbReference>
<dbReference type="CDD" id="cd08023">
    <property type="entry name" value="GH16_laminarinase_like"/>
    <property type="match status" value="1"/>
</dbReference>
<dbReference type="InterPro" id="IPR050546">
    <property type="entry name" value="Glycosyl_Hydrlase_16"/>
</dbReference>
<dbReference type="EMBL" id="JAVDTX010000007">
    <property type="protein sequence ID" value="MDR6846256.1"/>
    <property type="molecule type" value="Genomic_DNA"/>
</dbReference>
<feature type="domain" description="GH16" evidence="3">
    <location>
        <begin position="135"/>
        <end position="354"/>
    </location>
</feature>
<dbReference type="PANTHER" id="PTHR10963:SF55">
    <property type="entry name" value="GLYCOSIDE HYDROLASE FAMILY 16 PROTEIN"/>
    <property type="match status" value="1"/>
</dbReference>
<evidence type="ECO:0000313" key="5">
    <source>
        <dbReference type="Proteomes" id="UP001261871"/>
    </source>
</evidence>
<dbReference type="Proteomes" id="UP001261871">
    <property type="component" value="Unassembled WGS sequence"/>
</dbReference>
<dbReference type="InterPro" id="IPR000757">
    <property type="entry name" value="Beta-glucanase-like"/>
</dbReference>
<gene>
    <name evidence="4" type="ORF">J2W95_002972</name>
</gene>
<dbReference type="PANTHER" id="PTHR10963">
    <property type="entry name" value="GLYCOSYL HYDROLASE-RELATED"/>
    <property type="match status" value="1"/>
</dbReference>
<dbReference type="InterPro" id="IPR013783">
    <property type="entry name" value="Ig-like_fold"/>
</dbReference>
<dbReference type="InterPro" id="IPR013320">
    <property type="entry name" value="ConA-like_dom_sf"/>
</dbReference>
<dbReference type="Gene3D" id="2.60.120.200">
    <property type="match status" value="1"/>
</dbReference>